<dbReference type="EMBL" id="JAACJP010000008">
    <property type="protein sequence ID" value="KAF5382763.1"/>
    <property type="molecule type" value="Genomic_DNA"/>
</dbReference>
<proteinExistence type="predicted"/>
<keyword evidence="2" id="KW-1185">Reference proteome</keyword>
<sequence>MASRLSPTMLRPLHRRHIALRARYPPGALRTISSRVHRLPTTPSEEGEDFRPPWFYTLARVLSWTLIPATVFYGVFMYDFGEHEHVFQPARRWAERQKAGFLTLSADEKKIVGDEPTQRKS</sequence>
<name>A0A8H5M6L2_9AGAR</name>
<dbReference type="OrthoDB" id="192748at2759"/>
<comment type="caution">
    <text evidence="1">The sequence shown here is derived from an EMBL/GenBank/DDBJ whole genome shotgun (WGS) entry which is preliminary data.</text>
</comment>
<gene>
    <name evidence="1" type="ORF">D9615_002799</name>
</gene>
<dbReference type="AlphaFoldDB" id="A0A8H5M6L2"/>
<evidence type="ECO:0000313" key="1">
    <source>
        <dbReference type="EMBL" id="KAF5382763.1"/>
    </source>
</evidence>
<evidence type="ECO:0000313" key="2">
    <source>
        <dbReference type="Proteomes" id="UP000565441"/>
    </source>
</evidence>
<organism evidence="1 2">
    <name type="scientific">Tricholomella constricta</name>
    <dbReference type="NCBI Taxonomy" id="117010"/>
    <lineage>
        <taxon>Eukaryota</taxon>
        <taxon>Fungi</taxon>
        <taxon>Dikarya</taxon>
        <taxon>Basidiomycota</taxon>
        <taxon>Agaricomycotina</taxon>
        <taxon>Agaricomycetes</taxon>
        <taxon>Agaricomycetidae</taxon>
        <taxon>Agaricales</taxon>
        <taxon>Tricholomatineae</taxon>
        <taxon>Lyophyllaceae</taxon>
        <taxon>Tricholomella</taxon>
    </lineage>
</organism>
<accession>A0A8H5M6L2</accession>
<dbReference type="Proteomes" id="UP000565441">
    <property type="component" value="Unassembled WGS sequence"/>
</dbReference>
<reference evidence="1 2" key="1">
    <citation type="journal article" date="2020" name="ISME J.">
        <title>Uncovering the hidden diversity of litter-decomposition mechanisms in mushroom-forming fungi.</title>
        <authorList>
            <person name="Floudas D."/>
            <person name="Bentzer J."/>
            <person name="Ahren D."/>
            <person name="Johansson T."/>
            <person name="Persson P."/>
            <person name="Tunlid A."/>
        </authorList>
    </citation>
    <scope>NUCLEOTIDE SEQUENCE [LARGE SCALE GENOMIC DNA]</scope>
    <source>
        <strain evidence="1 2">CBS 661.87</strain>
    </source>
</reference>
<protein>
    <submittedName>
        <fullName evidence="1">Uncharacterized protein</fullName>
    </submittedName>
</protein>